<dbReference type="AlphaFoldDB" id="A0A139AIY0"/>
<keyword evidence="2" id="KW-0732">Signal</keyword>
<feature type="compositionally biased region" description="Polar residues" evidence="5">
    <location>
        <begin position="1"/>
        <end position="11"/>
    </location>
</feature>
<feature type="compositionally biased region" description="Low complexity" evidence="5">
    <location>
        <begin position="308"/>
        <end position="324"/>
    </location>
</feature>
<dbReference type="InterPro" id="IPR028146">
    <property type="entry name" value="PRKCSH_N"/>
</dbReference>
<dbReference type="PROSITE" id="PS51914">
    <property type="entry name" value="MRH"/>
    <property type="match status" value="1"/>
</dbReference>
<dbReference type="Pfam" id="PF12999">
    <property type="entry name" value="PRKCSH-like"/>
    <property type="match status" value="1"/>
</dbReference>
<sequence>MSASHSANASTLERGYGSLYSPPSKRTHRRSPSHRTSAFSGRIPAIFSLVIAATLLILSLEAIPIAGAWGIDTLLGKNAPTALLAEHQLRGIPPSKYDLYKPQPDPKNGTQMTFVCLSGKQRIPLSALNDDYCDCDDGSDEPGTSACPNSQFYCRNPGHVPTFIKSNRVNDGVCEPECCDGSDEWSNPGACPNRCEELAKVARADRLKTLGSRIEGAKTRAELTSKGKELKKVKERELKLLKSHIPALERQLAKLEETKKAAEAVASASQASASAAEPASTAEATPDPQAPIPLSPPQTFDDDDQDDNLPPYDPAAALSVLSSLPSPPPPPPHQESQGELPEVAAWRAKDNELNDTRNKIAELEKFLGRDYGNGLEWAAVVEDGCIDGDHGEYVYTLCAFDKTTQRSKNSGGTVTLGHWGSWVAAGQGESGGAYAGMEFTGGETCWNGPARSVKVSIMCHKENAILSVSEPAKCEYHMQLGSPIGCEPVGLDELREAGEGAVVDQEAQVKVGEVKGKEEL</sequence>
<dbReference type="EMBL" id="KQ965754">
    <property type="protein sequence ID" value="KXS16355.1"/>
    <property type="molecule type" value="Genomic_DNA"/>
</dbReference>
<keyword evidence="4" id="KW-1015">Disulfide bond</keyword>
<evidence type="ECO:0000259" key="7">
    <source>
        <dbReference type="PROSITE" id="PS51914"/>
    </source>
</evidence>
<name>A0A139AIY0_GONPJ</name>
<feature type="domain" description="MRH" evidence="7">
    <location>
        <begin position="383"/>
        <end position="488"/>
    </location>
</feature>
<feature type="region of interest" description="Disordered" evidence="5">
    <location>
        <begin position="269"/>
        <end position="340"/>
    </location>
</feature>
<dbReference type="Proteomes" id="UP000070544">
    <property type="component" value="Unassembled WGS sequence"/>
</dbReference>
<feature type="transmembrane region" description="Helical" evidence="6">
    <location>
        <begin position="45"/>
        <end position="71"/>
    </location>
</feature>
<dbReference type="PANTHER" id="PTHR12630">
    <property type="entry name" value="N-LINKED OLIGOSACCHARIDE PROCESSING"/>
    <property type="match status" value="1"/>
</dbReference>
<evidence type="ECO:0000256" key="4">
    <source>
        <dbReference type="ARBA" id="ARBA00023157"/>
    </source>
</evidence>
<keyword evidence="6" id="KW-1133">Transmembrane helix</keyword>
<keyword evidence="6" id="KW-0812">Transmembrane</keyword>
<dbReference type="PANTHER" id="PTHR12630:SF1">
    <property type="entry name" value="GLUCOSIDASE 2 SUBUNIT BETA"/>
    <property type="match status" value="1"/>
</dbReference>
<accession>A0A139AIY0</accession>
<feature type="compositionally biased region" description="Low complexity" evidence="5">
    <location>
        <begin position="269"/>
        <end position="285"/>
    </location>
</feature>
<proteinExistence type="predicted"/>
<evidence type="ECO:0000256" key="1">
    <source>
        <dbReference type="ARBA" id="ARBA00022387"/>
    </source>
</evidence>
<evidence type="ECO:0000313" key="9">
    <source>
        <dbReference type="Proteomes" id="UP000070544"/>
    </source>
</evidence>
<feature type="region of interest" description="Disordered" evidence="5">
    <location>
        <begin position="1"/>
        <end position="37"/>
    </location>
</feature>
<gene>
    <name evidence="8" type="ORF">M427DRAFT_134363</name>
</gene>
<reference evidence="8 9" key="1">
    <citation type="journal article" date="2015" name="Genome Biol. Evol.">
        <title>Phylogenomic analyses indicate that early fungi evolved digesting cell walls of algal ancestors of land plants.</title>
        <authorList>
            <person name="Chang Y."/>
            <person name="Wang S."/>
            <person name="Sekimoto S."/>
            <person name="Aerts A.L."/>
            <person name="Choi C."/>
            <person name="Clum A."/>
            <person name="LaButti K.M."/>
            <person name="Lindquist E.A."/>
            <person name="Yee Ngan C."/>
            <person name="Ohm R.A."/>
            <person name="Salamov A.A."/>
            <person name="Grigoriev I.V."/>
            <person name="Spatafora J.W."/>
            <person name="Berbee M.L."/>
        </authorList>
    </citation>
    <scope>NUCLEOTIDE SEQUENCE [LARGE SCALE GENOMIC DNA]</scope>
    <source>
        <strain evidence="8 9">JEL478</strain>
    </source>
</reference>
<keyword evidence="9" id="KW-1185">Reference proteome</keyword>
<keyword evidence="6" id="KW-0472">Membrane</keyword>
<dbReference type="GO" id="GO:0006491">
    <property type="term" value="P:N-glycan processing"/>
    <property type="evidence" value="ECO:0007669"/>
    <property type="project" value="TreeGrafter"/>
</dbReference>
<dbReference type="OMA" id="GICEDCC"/>
<dbReference type="GO" id="GO:0017177">
    <property type="term" value="C:glucosidase II complex"/>
    <property type="evidence" value="ECO:0007669"/>
    <property type="project" value="TreeGrafter"/>
</dbReference>
<dbReference type="InterPro" id="IPR009011">
    <property type="entry name" value="Man6P_isomerase_rcpt-bd_dom_sf"/>
</dbReference>
<dbReference type="InterPro" id="IPR036607">
    <property type="entry name" value="PRKCSH"/>
</dbReference>
<dbReference type="Pfam" id="PF13015">
    <property type="entry name" value="PRKCSH_1"/>
    <property type="match status" value="1"/>
</dbReference>
<dbReference type="OrthoDB" id="28322at2759"/>
<evidence type="ECO:0000256" key="5">
    <source>
        <dbReference type="SAM" id="MobiDB-lite"/>
    </source>
</evidence>
<dbReference type="Gene3D" id="2.70.130.10">
    <property type="entry name" value="Mannose-6-phosphate receptor binding domain"/>
    <property type="match status" value="1"/>
</dbReference>
<evidence type="ECO:0000313" key="8">
    <source>
        <dbReference type="EMBL" id="KXS16355.1"/>
    </source>
</evidence>
<dbReference type="SUPFAM" id="SSF50911">
    <property type="entry name" value="Mannose 6-phosphate receptor domain"/>
    <property type="match status" value="1"/>
</dbReference>
<organism evidence="8 9">
    <name type="scientific">Gonapodya prolifera (strain JEL478)</name>
    <name type="common">Monoblepharis prolifera</name>
    <dbReference type="NCBI Taxonomy" id="1344416"/>
    <lineage>
        <taxon>Eukaryota</taxon>
        <taxon>Fungi</taxon>
        <taxon>Fungi incertae sedis</taxon>
        <taxon>Chytridiomycota</taxon>
        <taxon>Chytridiomycota incertae sedis</taxon>
        <taxon>Monoblepharidomycetes</taxon>
        <taxon>Monoblepharidales</taxon>
        <taxon>Gonapodyaceae</taxon>
        <taxon>Gonapodya</taxon>
    </lineage>
</organism>
<dbReference type="InterPro" id="IPR044865">
    <property type="entry name" value="MRH_dom"/>
</dbReference>
<evidence type="ECO:0000256" key="3">
    <source>
        <dbReference type="ARBA" id="ARBA00022824"/>
    </source>
</evidence>
<keyword evidence="3" id="KW-0256">Endoplasmic reticulum</keyword>
<protein>
    <recommendedName>
        <fullName evidence="1">Glucosidase 2 subunit beta</fullName>
    </recommendedName>
</protein>
<evidence type="ECO:0000256" key="2">
    <source>
        <dbReference type="ARBA" id="ARBA00022729"/>
    </source>
</evidence>
<evidence type="ECO:0000256" key="6">
    <source>
        <dbReference type="SAM" id="Phobius"/>
    </source>
</evidence>
<dbReference type="InterPro" id="IPR039794">
    <property type="entry name" value="Gtb1-like"/>
</dbReference>
<dbReference type="STRING" id="1344416.A0A139AIY0"/>